<feature type="region of interest" description="Disordered" evidence="1">
    <location>
        <begin position="1"/>
        <end position="27"/>
    </location>
</feature>
<sequence>MSLMPVYFSTTSTKKRKKSGSKKLADSKAKHEAWIKSITGGKKADKKSLDFNWKQRYNHDMKVDQSDYVSAGLSGDASSCAKRDIMSNLHKEPEHVRKEILAKASRVMPLFNKGGLQYATPETDLTMVGSKSRRG</sequence>
<reference evidence="2" key="1">
    <citation type="submission" date="2020-04" db="EMBL/GenBank/DDBJ databases">
        <authorList>
            <person name="Chiriac C."/>
            <person name="Salcher M."/>
            <person name="Ghai R."/>
            <person name="Kavagutti S V."/>
        </authorList>
    </citation>
    <scope>NUCLEOTIDE SEQUENCE</scope>
</reference>
<dbReference type="EMBL" id="LR796734">
    <property type="protein sequence ID" value="CAB4162924.1"/>
    <property type="molecule type" value="Genomic_DNA"/>
</dbReference>
<name>A0A6J5P5X4_9CAUD</name>
<proteinExistence type="predicted"/>
<evidence type="ECO:0000256" key="1">
    <source>
        <dbReference type="SAM" id="MobiDB-lite"/>
    </source>
</evidence>
<accession>A0A6J5P5X4</accession>
<gene>
    <name evidence="2" type="ORF">UFOVP787_183</name>
</gene>
<organism evidence="2">
    <name type="scientific">uncultured Caudovirales phage</name>
    <dbReference type="NCBI Taxonomy" id="2100421"/>
    <lineage>
        <taxon>Viruses</taxon>
        <taxon>Duplodnaviria</taxon>
        <taxon>Heunggongvirae</taxon>
        <taxon>Uroviricota</taxon>
        <taxon>Caudoviricetes</taxon>
        <taxon>Peduoviridae</taxon>
        <taxon>Maltschvirus</taxon>
        <taxon>Maltschvirus maltsch</taxon>
    </lineage>
</organism>
<protein>
    <submittedName>
        <fullName evidence="2">Uncharacterized protein</fullName>
    </submittedName>
</protein>
<evidence type="ECO:0000313" key="2">
    <source>
        <dbReference type="EMBL" id="CAB4162924.1"/>
    </source>
</evidence>